<dbReference type="OrthoDB" id="3206554at2759"/>
<protein>
    <recommendedName>
        <fullName evidence="2">DUF6534 domain-containing protein</fullName>
    </recommendedName>
</protein>
<accession>A0A4Z0AD97</accession>
<dbReference type="AlphaFoldDB" id="A0A4Z0AD97"/>
<reference evidence="3 4" key="1">
    <citation type="submission" date="2019-02" db="EMBL/GenBank/DDBJ databases">
        <title>Genome sequencing of the rare red list fungi Hericium alpestre (H. flagellum).</title>
        <authorList>
            <person name="Buettner E."/>
            <person name="Kellner H."/>
        </authorList>
    </citation>
    <scope>NUCLEOTIDE SEQUENCE [LARGE SCALE GENOMIC DNA]</scope>
    <source>
        <strain evidence="3 4">DSM 108284</strain>
    </source>
</reference>
<comment type="caution">
    <text evidence="3">The sequence shown here is derived from an EMBL/GenBank/DDBJ whole genome shotgun (WGS) entry which is preliminary data.</text>
</comment>
<gene>
    <name evidence="3" type="ORF">EWM64_g101</name>
</gene>
<keyword evidence="1" id="KW-1133">Transmembrane helix</keyword>
<name>A0A4Z0AD97_9AGAM</name>
<sequence>MCVHLNQLARTLSFIEHNSQRAAVVSIGTTHLPGDFSSRSRHQYVRFNVHFTVSRMTADGMHLVDSTTHCIILKSWETFIHRFEWSITTAYCISASIDILISTSLSYFLRKQKRRTDIAAASQLLDTITTYTINSGALTCLFALMSLISHILLRKWFAFRGTLVFLGTHFLIGKLYTCAVLTTYASDLRYSFIPFSQLLYRLLMRRFLRERYSKTLSTGLRVRAPKSPHNYEFSTPMMPDSAADSEFVLTPPNSARLMPHKSSKGSFEPLKIKMDVDHVTISYDQSAYEPTETVLTNRAVTDTVDIEARSMI</sequence>
<dbReference type="Proteomes" id="UP000298061">
    <property type="component" value="Unassembled WGS sequence"/>
</dbReference>
<feature type="transmembrane region" description="Helical" evidence="1">
    <location>
        <begin position="128"/>
        <end position="151"/>
    </location>
</feature>
<feature type="transmembrane region" description="Helical" evidence="1">
    <location>
        <begin position="163"/>
        <end position="182"/>
    </location>
</feature>
<dbReference type="STRING" id="135208.A0A4Z0AD97"/>
<feature type="domain" description="DUF6534" evidence="2">
    <location>
        <begin position="94"/>
        <end position="183"/>
    </location>
</feature>
<evidence type="ECO:0000313" key="3">
    <source>
        <dbReference type="EMBL" id="TFY83908.1"/>
    </source>
</evidence>
<keyword evidence="1" id="KW-0472">Membrane</keyword>
<dbReference type="EMBL" id="SFCI01000004">
    <property type="protein sequence ID" value="TFY83908.1"/>
    <property type="molecule type" value="Genomic_DNA"/>
</dbReference>
<proteinExistence type="predicted"/>
<feature type="transmembrane region" description="Helical" evidence="1">
    <location>
        <begin position="89"/>
        <end position="108"/>
    </location>
</feature>
<keyword evidence="1" id="KW-0812">Transmembrane</keyword>
<evidence type="ECO:0000313" key="4">
    <source>
        <dbReference type="Proteomes" id="UP000298061"/>
    </source>
</evidence>
<evidence type="ECO:0000256" key="1">
    <source>
        <dbReference type="SAM" id="Phobius"/>
    </source>
</evidence>
<organism evidence="3 4">
    <name type="scientific">Hericium alpestre</name>
    <dbReference type="NCBI Taxonomy" id="135208"/>
    <lineage>
        <taxon>Eukaryota</taxon>
        <taxon>Fungi</taxon>
        <taxon>Dikarya</taxon>
        <taxon>Basidiomycota</taxon>
        <taxon>Agaricomycotina</taxon>
        <taxon>Agaricomycetes</taxon>
        <taxon>Russulales</taxon>
        <taxon>Hericiaceae</taxon>
        <taxon>Hericium</taxon>
    </lineage>
</organism>
<keyword evidence="4" id="KW-1185">Reference proteome</keyword>
<dbReference type="Pfam" id="PF20152">
    <property type="entry name" value="DUF6534"/>
    <property type="match status" value="1"/>
</dbReference>
<dbReference type="InterPro" id="IPR045339">
    <property type="entry name" value="DUF6534"/>
</dbReference>
<evidence type="ECO:0000259" key="2">
    <source>
        <dbReference type="Pfam" id="PF20152"/>
    </source>
</evidence>